<protein>
    <submittedName>
        <fullName evidence="8">3-hydroxybutyryl-CoA dehydrogenase</fullName>
    </submittedName>
</protein>
<dbReference type="EMBL" id="CP014579">
    <property type="protein sequence ID" value="ANB75796.1"/>
    <property type="molecule type" value="Genomic_DNA"/>
</dbReference>
<dbReference type="Proteomes" id="UP000076852">
    <property type="component" value="Chromosome 2"/>
</dbReference>
<feature type="binding site" evidence="5">
    <location>
        <position position="49"/>
    </location>
    <ligand>
        <name>CoA</name>
        <dbReference type="ChEBI" id="CHEBI:57287"/>
    </ligand>
</feature>
<keyword evidence="9" id="KW-1185">Reference proteome</keyword>
<dbReference type="InterPro" id="IPR008927">
    <property type="entry name" value="6-PGluconate_DH-like_C_sf"/>
</dbReference>
<feature type="binding site" evidence="4">
    <location>
        <position position="97"/>
    </location>
    <ligand>
        <name>NAD(+)</name>
        <dbReference type="ChEBI" id="CHEBI:57540"/>
    </ligand>
</feature>
<dbReference type="Pfam" id="PF02737">
    <property type="entry name" value="3HCDH_N"/>
    <property type="match status" value="1"/>
</dbReference>
<dbReference type="Pfam" id="PF00725">
    <property type="entry name" value="3HCDH"/>
    <property type="match status" value="1"/>
</dbReference>
<dbReference type="FunFam" id="3.40.50.720:FF:000009">
    <property type="entry name" value="Fatty oxidation complex, alpha subunit"/>
    <property type="match status" value="1"/>
</dbReference>
<evidence type="ECO:0000256" key="4">
    <source>
        <dbReference type="PIRSR" id="PIRSR000105-2"/>
    </source>
</evidence>
<feature type="binding site" evidence="4">
    <location>
        <position position="119"/>
    </location>
    <ligand>
        <name>NAD(+)</name>
        <dbReference type="ChEBI" id="CHEBI:57540"/>
    </ligand>
</feature>
<dbReference type="PANTHER" id="PTHR48075">
    <property type="entry name" value="3-HYDROXYACYL-COA DEHYDROGENASE FAMILY PROTEIN"/>
    <property type="match status" value="1"/>
</dbReference>
<organism evidence="8 9">
    <name type="scientific">Paraburkholderia phytofirmans OLGA172</name>
    <dbReference type="NCBI Taxonomy" id="1417228"/>
    <lineage>
        <taxon>Bacteria</taxon>
        <taxon>Pseudomonadati</taxon>
        <taxon>Pseudomonadota</taxon>
        <taxon>Betaproteobacteria</taxon>
        <taxon>Burkholderiales</taxon>
        <taxon>Burkholderiaceae</taxon>
        <taxon>Paraburkholderia</taxon>
    </lineage>
</organism>
<feature type="binding site" evidence="4">
    <location>
        <begin position="10"/>
        <end position="15"/>
    </location>
    <ligand>
        <name>NAD(+)</name>
        <dbReference type="ChEBI" id="CHEBI:57540"/>
    </ligand>
</feature>
<dbReference type="GO" id="GO:0006631">
    <property type="term" value="P:fatty acid metabolic process"/>
    <property type="evidence" value="ECO:0007669"/>
    <property type="project" value="InterPro"/>
</dbReference>
<name>A0A160FSS0_9BURK</name>
<dbReference type="PANTHER" id="PTHR48075:SF5">
    <property type="entry name" value="3-HYDROXYBUTYRYL-COA DEHYDROGENASE"/>
    <property type="match status" value="1"/>
</dbReference>
<evidence type="ECO:0000259" key="6">
    <source>
        <dbReference type="Pfam" id="PF00725"/>
    </source>
</evidence>
<accession>A0A160FSS0</accession>
<evidence type="ECO:0000313" key="8">
    <source>
        <dbReference type="EMBL" id="ANB75796.1"/>
    </source>
</evidence>
<gene>
    <name evidence="8" type="ORF">AYM40_26160</name>
</gene>
<proteinExistence type="inferred from homology"/>
<evidence type="ECO:0000256" key="3">
    <source>
        <dbReference type="PIRSR" id="PIRSR000105-1"/>
    </source>
</evidence>
<feature type="binding site" evidence="4">
    <location>
        <position position="143"/>
    </location>
    <ligand>
        <name>NAD(+)</name>
        <dbReference type="ChEBI" id="CHEBI:57540"/>
    </ligand>
</feature>
<comment type="similarity">
    <text evidence="1">Belongs to the 3-hydroxyacyl-CoA dehydrogenase family.</text>
</comment>
<dbReference type="GO" id="GO:0016616">
    <property type="term" value="F:oxidoreductase activity, acting on the CH-OH group of donors, NAD or NADP as acceptor"/>
    <property type="evidence" value="ECO:0007669"/>
    <property type="project" value="InterPro"/>
</dbReference>
<dbReference type="STRING" id="1804984.AYM40_26160"/>
<evidence type="ECO:0000256" key="5">
    <source>
        <dbReference type="PIRSR" id="PIRSR000105-3"/>
    </source>
</evidence>
<dbReference type="AlphaFoldDB" id="A0A160FSS0"/>
<feature type="binding site" evidence="4">
    <location>
        <position position="92"/>
    </location>
    <ligand>
        <name>NAD(+)</name>
        <dbReference type="ChEBI" id="CHEBI:57540"/>
    </ligand>
</feature>
<reference evidence="8 9" key="1">
    <citation type="journal article" date="2016" name="Gene">
        <title>PacBio SMRT assembly of a complex multi-replicon genome reveals chlorocatechol degradative operon in a region of genome plasticity.</title>
        <authorList>
            <person name="Ricker N."/>
            <person name="Shen S.Y."/>
            <person name="Goordial J."/>
            <person name="Jin S."/>
            <person name="Fulthorpe R.R."/>
        </authorList>
    </citation>
    <scope>NUCLEOTIDE SEQUENCE [LARGE SCALE GENOMIC DNA]</scope>
    <source>
        <strain evidence="8 9">OLGA172</strain>
    </source>
</reference>
<dbReference type="InterPro" id="IPR022694">
    <property type="entry name" value="3-OHacyl-CoA_DH"/>
</dbReference>
<feature type="binding site" evidence="4">
    <location>
        <position position="274"/>
    </location>
    <ligand>
        <name>NAD(+)</name>
        <dbReference type="ChEBI" id="CHEBI:57540"/>
    </ligand>
</feature>
<dbReference type="PIRSF" id="PIRSF000105">
    <property type="entry name" value="HCDH"/>
    <property type="match status" value="1"/>
</dbReference>
<sequence>MKIESVGVVGAGAMGNGIAQIAAVAGFRTVLIDVTDTALTKGLATLSVSLSRLVEKGKLSASVREAALARIETSMDYRQLANVDIVIEAASENTDLKVRILRQIESEVRPDTIIATNTSSISITTLGETLKRPERFIGMHFFNPVALMPLVEVIRGLQTSPETAETVRELTQYLGKAPIAVKDSPGFVVNRILIPMINEAFFVLAEDVATAAEIDAGMRLGANQPLGPLALADLIGLDVCLSVMDVFLNDFGDSKYRACPLLREMVAAGKLGRKTGHGVYDYGQP</sequence>
<dbReference type="InterPro" id="IPR006108">
    <property type="entry name" value="3HC_DH_C"/>
</dbReference>
<dbReference type="InterPro" id="IPR006176">
    <property type="entry name" value="3-OHacyl-CoA_DH_NAD-bd"/>
</dbReference>
<feature type="domain" description="3-hydroxyacyl-CoA dehydrogenase C-terminal" evidence="6">
    <location>
        <begin position="186"/>
        <end position="282"/>
    </location>
</feature>
<feature type="site" description="Important for catalytic activity" evidence="3">
    <location>
        <position position="140"/>
    </location>
</feature>
<dbReference type="InterPro" id="IPR036291">
    <property type="entry name" value="NAD(P)-bd_dom_sf"/>
</dbReference>
<evidence type="ECO:0000259" key="7">
    <source>
        <dbReference type="Pfam" id="PF02737"/>
    </source>
</evidence>
<dbReference type="InterPro" id="IPR013328">
    <property type="entry name" value="6PGD_dom2"/>
</dbReference>
<evidence type="ECO:0000256" key="2">
    <source>
        <dbReference type="ARBA" id="ARBA00023002"/>
    </source>
</evidence>
<dbReference type="NCBIfam" id="NF004474">
    <property type="entry name" value="PRK05808.1"/>
    <property type="match status" value="1"/>
</dbReference>
<keyword evidence="2" id="KW-0560">Oxidoreductase</keyword>
<dbReference type="OrthoDB" id="5287258at2"/>
<dbReference type="PROSITE" id="PS00067">
    <property type="entry name" value="3HCDH"/>
    <property type="match status" value="1"/>
</dbReference>
<dbReference type="RefSeq" id="WP_063499065.1">
    <property type="nucleotide sequence ID" value="NZ_CP014579.1"/>
</dbReference>
<dbReference type="Gene3D" id="1.10.1040.10">
    <property type="entry name" value="N-(1-d-carboxylethyl)-l-norvaline Dehydrogenase, domain 2"/>
    <property type="match status" value="1"/>
</dbReference>
<feature type="binding site" evidence="5">
    <location>
        <position position="56"/>
    </location>
    <ligand>
        <name>CoA</name>
        <dbReference type="ChEBI" id="CHEBI:57287"/>
    </ligand>
</feature>
<evidence type="ECO:0000256" key="1">
    <source>
        <dbReference type="ARBA" id="ARBA00009463"/>
    </source>
</evidence>
<feature type="binding site" evidence="4">
    <location>
        <position position="33"/>
    </location>
    <ligand>
        <name>NAD(+)</name>
        <dbReference type="ChEBI" id="CHEBI:57540"/>
    </ligand>
</feature>
<dbReference type="SUPFAM" id="SSF51735">
    <property type="entry name" value="NAD(P)-binding Rossmann-fold domains"/>
    <property type="match status" value="1"/>
</dbReference>
<feature type="domain" description="3-hydroxyacyl-CoA dehydrogenase NAD binding" evidence="7">
    <location>
        <begin position="6"/>
        <end position="183"/>
    </location>
</feature>
<dbReference type="SUPFAM" id="SSF48179">
    <property type="entry name" value="6-phosphogluconate dehydrogenase C-terminal domain-like"/>
    <property type="match status" value="1"/>
</dbReference>
<evidence type="ECO:0000313" key="9">
    <source>
        <dbReference type="Proteomes" id="UP000076852"/>
    </source>
</evidence>
<keyword evidence="4" id="KW-0520">NAD</keyword>
<feature type="binding site" evidence="5">
    <location>
        <position position="119"/>
    </location>
    <ligand>
        <name>CoA</name>
        <dbReference type="ChEBI" id="CHEBI:57287"/>
    </ligand>
</feature>
<dbReference type="Gene3D" id="3.40.50.720">
    <property type="entry name" value="NAD(P)-binding Rossmann-like Domain"/>
    <property type="match status" value="1"/>
</dbReference>
<dbReference type="GO" id="GO:0070403">
    <property type="term" value="F:NAD+ binding"/>
    <property type="evidence" value="ECO:0007669"/>
    <property type="project" value="InterPro"/>
</dbReference>
<dbReference type="KEGG" id="buz:AYM40_26160"/>
<dbReference type="InterPro" id="IPR006180">
    <property type="entry name" value="3-OHacyl-CoA_DH_CS"/>
</dbReference>